<dbReference type="Gene3D" id="3.20.20.70">
    <property type="entry name" value="Aldolase class I"/>
    <property type="match status" value="1"/>
</dbReference>
<dbReference type="PANTHER" id="PTHR45846">
    <property type="entry name" value="TRNA-DIHYDROURIDINE(47) SYNTHASE [NAD(P)(+)]-LIKE"/>
    <property type="match status" value="1"/>
</dbReference>
<dbReference type="InterPro" id="IPR001269">
    <property type="entry name" value="DUS_fam"/>
</dbReference>
<dbReference type="InterPro" id="IPR013785">
    <property type="entry name" value="Aldolase_TIM"/>
</dbReference>
<evidence type="ECO:0000313" key="17">
    <source>
        <dbReference type="Proteomes" id="UP000184423"/>
    </source>
</evidence>
<keyword evidence="4 12" id="KW-0285">Flavoprotein</keyword>
<keyword evidence="17" id="KW-1185">Reference proteome</keyword>
<dbReference type="GO" id="GO:0000049">
    <property type="term" value="F:tRNA binding"/>
    <property type="evidence" value="ECO:0007669"/>
    <property type="project" value="UniProtKB-KW"/>
</dbReference>
<dbReference type="PROSITE" id="PS01136">
    <property type="entry name" value="UPF0034"/>
    <property type="match status" value="1"/>
</dbReference>
<comment type="similarity">
    <text evidence="12">Belongs to the dus family.</text>
</comment>
<evidence type="ECO:0000256" key="10">
    <source>
        <dbReference type="ARBA" id="ARBA00048205"/>
    </source>
</evidence>
<feature type="domain" description="DUS-like FMN-binding" evidence="15">
    <location>
        <begin position="14"/>
        <end position="313"/>
    </location>
</feature>
<evidence type="ECO:0000256" key="13">
    <source>
        <dbReference type="PIRSR" id="PIRSR006621-1"/>
    </source>
</evidence>
<dbReference type="InterPro" id="IPR035587">
    <property type="entry name" value="DUS-like_FMN-bd"/>
</dbReference>
<keyword evidence="3" id="KW-0820">tRNA-binding</keyword>
<feature type="binding site" evidence="14">
    <location>
        <position position="140"/>
    </location>
    <ligand>
        <name>FMN</name>
        <dbReference type="ChEBI" id="CHEBI:58210"/>
    </ligand>
</feature>
<evidence type="ECO:0000313" key="16">
    <source>
        <dbReference type="EMBL" id="SHF07428.1"/>
    </source>
</evidence>
<dbReference type="GO" id="GO:0017150">
    <property type="term" value="F:tRNA dihydrouridine synthase activity"/>
    <property type="evidence" value="ECO:0007669"/>
    <property type="project" value="InterPro"/>
</dbReference>
<proteinExistence type="inferred from homology"/>
<dbReference type="SUPFAM" id="SSF51395">
    <property type="entry name" value="FMN-linked oxidoreductases"/>
    <property type="match status" value="1"/>
</dbReference>
<dbReference type="Proteomes" id="UP000184423">
    <property type="component" value="Unassembled WGS sequence"/>
</dbReference>
<comment type="cofactor">
    <cofactor evidence="1 12 14">
        <name>FMN</name>
        <dbReference type="ChEBI" id="CHEBI:58210"/>
    </cofactor>
</comment>
<evidence type="ECO:0000256" key="4">
    <source>
        <dbReference type="ARBA" id="ARBA00022630"/>
    </source>
</evidence>
<evidence type="ECO:0000256" key="12">
    <source>
        <dbReference type="PIRNR" id="PIRNR006621"/>
    </source>
</evidence>
<feature type="binding site" evidence="14">
    <location>
        <begin position="225"/>
        <end position="226"/>
    </location>
    <ligand>
        <name>FMN</name>
        <dbReference type="ChEBI" id="CHEBI:58210"/>
    </ligand>
</feature>
<accession>A0A1M4YP25</accession>
<evidence type="ECO:0000256" key="8">
    <source>
        <dbReference type="ARBA" id="ARBA00022884"/>
    </source>
</evidence>
<feature type="binding site" evidence="14">
    <location>
        <position position="170"/>
    </location>
    <ligand>
        <name>FMN</name>
        <dbReference type="ChEBI" id="CHEBI:58210"/>
    </ligand>
</feature>
<dbReference type="GO" id="GO:0050660">
    <property type="term" value="F:flavin adenine dinucleotide binding"/>
    <property type="evidence" value="ECO:0007669"/>
    <property type="project" value="InterPro"/>
</dbReference>
<dbReference type="PANTHER" id="PTHR45846:SF1">
    <property type="entry name" value="TRNA-DIHYDROURIDINE(47) SYNTHASE [NAD(P)(+)]-LIKE"/>
    <property type="match status" value="1"/>
</dbReference>
<dbReference type="NCBIfam" id="TIGR00737">
    <property type="entry name" value="nifR3_yhdG"/>
    <property type="match status" value="1"/>
</dbReference>
<dbReference type="PIRSF" id="PIRSF006621">
    <property type="entry name" value="Dus"/>
    <property type="match status" value="1"/>
</dbReference>
<dbReference type="InterPro" id="IPR018517">
    <property type="entry name" value="tRNA_hU_synthase_CS"/>
</dbReference>
<dbReference type="CDD" id="cd02801">
    <property type="entry name" value="DUS_like_FMN"/>
    <property type="match status" value="1"/>
</dbReference>
<reference evidence="17" key="1">
    <citation type="submission" date="2016-11" db="EMBL/GenBank/DDBJ databases">
        <authorList>
            <person name="Varghese N."/>
            <person name="Submissions S."/>
        </authorList>
    </citation>
    <scope>NUCLEOTIDE SEQUENCE [LARGE SCALE GENOMIC DNA]</scope>
    <source>
        <strain evidence="17">DSM 10124</strain>
    </source>
</reference>
<organism evidence="16 17">
    <name type="scientific">Caloramator proteoclasticus DSM 10124</name>
    <dbReference type="NCBI Taxonomy" id="1121262"/>
    <lineage>
        <taxon>Bacteria</taxon>
        <taxon>Bacillati</taxon>
        <taxon>Bacillota</taxon>
        <taxon>Clostridia</taxon>
        <taxon>Eubacteriales</taxon>
        <taxon>Clostridiaceae</taxon>
        <taxon>Caloramator</taxon>
    </lineage>
</organism>
<dbReference type="InterPro" id="IPR024036">
    <property type="entry name" value="tRNA-dHydroUridine_Synthase_C"/>
</dbReference>
<evidence type="ECO:0000259" key="15">
    <source>
        <dbReference type="Pfam" id="PF01207"/>
    </source>
</evidence>
<evidence type="ECO:0000256" key="14">
    <source>
        <dbReference type="PIRSR" id="PIRSR006621-2"/>
    </source>
</evidence>
<protein>
    <recommendedName>
        <fullName evidence="12">tRNA-dihydrouridine synthase</fullName>
        <ecNumber evidence="12">1.3.1.-</ecNumber>
    </recommendedName>
</protein>
<evidence type="ECO:0000256" key="11">
    <source>
        <dbReference type="ARBA" id="ARBA00048802"/>
    </source>
</evidence>
<comment type="function">
    <text evidence="2 12">Catalyzes the synthesis of 5,6-dihydrouridine (D), a modified base found in the D-loop of most tRNAs, via the reduction of the C5-C6 double bond in target uridines.</text>
</comment>
<comment type="catalytic activity">
    <reaction evidence="11">
        <text>a 5,6-dihydrouridine in tRNA + NAD(+) = a uridine in tRNA + NADH + H(+)</text>
        <dbReference type="Rhea" id="RHEA:54452"/>
        <dbReference type="Rhea" id="RHEA-COMP:13339"/>
        <dbReference type="Rhea" id="RHEA-COMP:13887"/>
        <dbReference type="ChEBI" id="CHEBI:15378"/>
        <dbReference type="ChEBI" id="CHEBI:57540"/>
        <dbReference type="ChEBI" id="CHEBI:57945"/>
        <dbReference type="ChEBI" id="CHEBI:65315"/>
        <dbReference type="ChEBI" id="CHEBI:74443"/>
    </reaction>
</comment>
<feature type="binding site" evidence="14">
    <location>
        <position position="70"/>
    </location>
    <ligand>
        <name>FMN</name>
        <dbReference type="ChEBI" id="CHEBI:58210"/>
    </ligand>
</feature>
<sequence>MNIGNFVPENNVFLAPMAGVTDKAFRVLCKEYGAGLVYTEMVSSKGLYYGSQRTEFMLDIDSREAPAVVQIFGSDADIMGFMAEKISEKEEVAFIDINMGCPAPKIVKNKEGSYLMKEPELAKRIVKKVVEKSKKPVTVKIRKGWDENSVNAVEFAKMLEDCGVSAIAIHGRTRSQMYEGKADWDIIKKVKESVNIPVIGNGDVVTCQDAKRLLEHTNCDAIMIGRGALGNPWIFKKVVTYLKEGIILDDPNPQEKIELAIRHLEMMYEFKGQRGVIEMRKHIAWYLKGLKNATVIRDMVNRIEAKEEIIKLLESYKGTI</sequence>
<dbReference type="InterPro" id="IPR004652">
    <property type="entry name" value="DusB-like"/>
</dbReference>
<dbReference type="Gene3D" id="1.10.1200.80">
    <property type="entry name" value="Putative flavin oxidoreducatase, domain 2"/>
    <property type="match status" value="1"/>
</dbReference>
<dbReference type="RefSeq" id="WP_073249034.1">
    <property type="nucleotide sequence ID" value="NZ_FQVG01000032.1"/>
</dbReference>
<evidence type="ECO:0000256" key="9">
    <source>
        <dbReference type="ARBA" id="ARBA00023002"/>
    </source>
</evidence>
<keyword evidence="14" id="KW-0547">Nucleotide-binding</keyword>
<evidence type="ECO:0000256" key="3">
    <source>
        <dbReference type="ARBA" id="ARBA00022555"/>
    </source>
</evidence>
<feature type="binding site" evidence="14">
    <location>
        <begin position="16"/>
        <end position="18"/>
    </location>
    <ligand>
        <name>FMN</name>
        <dbReference type="ChEBI" id="CHEBI:58210"/>
    </ligand>
</feature>
<keyword evidence="6 12" id="KW-0819">tRNA processing</keyword>
<dbReference type="Pfam" id="PF01207">
    <property type="entry name" value="Dus"/>
    <property type="match status" value="1"/>
</dbReference>
<evidence type="ECO:0000256" key="1">
    <source>
        <dbReference type="ARBA" id="ARBA00001917"/>
    </source>
</evidence>
<evidence type="ECO:0000256" key="5">
    <source>
        <dbReference type="ARBA" id="ARBA00022643"/>
    </source>
</evidence>
<dbReference type="AlphaFoldDB" id="A0A1M4YP25"/>
<evidence type="ECO:0000256" key="6">
    <source>
        <dbReference type="ARBA" id="ARBA00022694"/>
    </source>
</evidence>
<keyword evidence="5 12" id="KW-0288">FMN</keyword>
<comment type="catalytic activity">
    <reaction evidence="10">
        <text>a 5,6-dihydrouridine in tRNA + NADP(+) = a uridine in tRNA + NADPH + H(+)</text>
        <dbReference type="Rhea" id="RHEA:23624"/>
        <dbReference type="Rhea" id="RHEA-COMP:13339"/>
        <dbReference type="Rhea" id="RHEA-COMP:13887"/>
        <dbReference type="ChEBI" id="CHEBI:15378"/>
        <dbReference type="ChEBI" id="CHEBI:57783"/>
        <dbReference type="ChEBI" id="CHEBI:58349"/>
        <dbReference type="ChEBI" id="CHEBI:65315"/>
        <dbReference type="ChEBI" id="CHEBI:74443"/>
    </reaction>
</comment>
<gene>
    <name evidence="16" type="ORF">SAMN02746091_01717</name>
</gene>
<evidence type="ECO:0000256" key="2">
    <source>
        <dbReference type="ARBA" id="ARBA00002790"/>
    </source>
</evidence>
<dbReference type="EC" id="1.3.1.-" evidence="12"/>
<feature type="active site" description="Proton donor" evidence="13">
    <location>
        <position position="101"/>
    </location>
</feature>
<keyword evidence="9 12" id="KW-0560">Oxidoreductase</keyword>
<keyword evidence="7" id="KW-0521">NADP</keyword>
<dbReference type="EMBL" id="FQVG01000032">
    <property type="protein sequence ID" value="SHF07428.1"/>
    <property type="molecule type" value="Genomic_DNA"/>
</dbReference>
<keyword evidence="8" id="KW-0694">RNA-binding</keyword>
<evidence type="ECO:0000256" key="7">
    <source>
        <dbReference type="ARBA" id="ARBA00022857"/>
    </source>
</evidence>
<name>A0A1M4YP25_9CLOT</name>